<dbReference type="KEGG" id="gni:GNIT_0126"/>
<dbReference type="InterPro" id="IPR022025">
    <property type="entry name" value="Amidoligase_2"/>
</dbReference>
<dbReference type="Proteomes" id="UP000009282">
    <property type="component" value="Chromosome"/>
</dbReference>
<reference evidence="1 2" key="1">
    <citation type="journal article" date="2011" name="J. Bacteriol.">
        <title>Complete genome sequence of seawater bacterium Glaciecola nitratireducens FR1064T.</title>
        <authorList>
            <person name="Bian F."/>
            <person name="Qin Q.L."/>
            <person name="Xie B.B."/>
            <person name="Shu Y.L."/>
            <person name="Zhang X.Y."/>
            <person name="Yu Y."/>
            <person name="Chen B."/>
            <person name="Chen X.L."/>
            <person name="Zhou B.C."/>
            <person name="Zhang Y.Z."/>
        </authorList>
    </citation>
    <scope>NUCLEOTIDE SEQUENCE [LARGE SCALE GENOMIC DNA]</scope>
    <source>
        <strain evidence="2">JCM 12485 / KCTC 12276 / FR1064</strain>
    </source>
</reference>
<evidence type="ECO:0000313" key="2">
    <source>
        <dbReference type="Proteomes" id="UP000009282"/>
    </source>
</evidence>
<dbReference type="OrthoDB" id="5597599at2"/>
<gene>
    <name evidence="1" type="ordered locus">GNIT_0126</name>
</gene>
<dbReference type="Pfam" id="PF12224">
    <property type="entry name" value="Amidoligase_2"/>
    <property type="match status" value="1"/>
</dbReference>
<evidence type="ECO:0000313" key="1">
    <source>
        <dbReference type="EMBL" id="AEP28280.1"/>
    </source>
</evidence>
<name>G4QIU1_GLANF</name>
<dbReference type="STRING" id="1085623.GNIT_0126"/>
<dbReference type="AlphaFoldDB" id="G4QIU1"/>
<protein>
    <recommendedName>
        <fullName evidence="3">Amidoligase enzyme</fullName>
    </recommendedName>
</protein>
<sequence>MSTTKLQNWIPPRNKNFEGKERRVGVELEFSGCEPEQILECITDVFGGDVNKHSIFNYQVKETSVGDFTLELDAQILQRMVAPNDEETLQNSDANYAETLLKSAAESLVPWEVVTPPISVSRLSELNALVTCLRKRGALGTRSAARYAFGLHLNPDLPDLSADTLVQYMQAYLCLYDWIYANEEIDVARKITPYINHFDKDYILKVVDTQYQPDLDTFIEDYLTHNPTRNRSLDLLPLIAHIDEKWVADHKEKALIKSRPTFHYRLPNCDIDNSDWSLAHPWSLWLRVEQLANNNQLLETFVEEFREDYQRFTRAIDNKWVARCDQLLERLDSESHS</sequence>
<dbReference type="EMBL" id="CP003060">
    <property type="protein sequence ID" value="AEP28280.1"/>
    <property type="molecule type" value="Genomic_DNA"/>
</dbReference>
<proteinExistence type="predicted"/>
<dbReference type="HOGENOM" id="CLU_888185_0_0_6"/>
<evidence type="ECO:0008006" key="3">
    <source>
        <dbReference type="Google" id="ProtNLM"/>
    </source>
</evidence>
<accession>G4QIU1</accession>
<dbReference type="eggNOG" id="ENOG502Z8DX">
    <property type="taxonomic scope" value="Bacteria"/>
</dbReference>
<dbReference type="RefSeq" id="WP_014107159.1">
    <property type="nucleotide sequence ID" value="NC_016041.1"/>
</dbReference>
<keyword evidence="2" id="KW-1185">Reference proteome</keyword>
<organism evidence="1 2">
    <name type="scientific">Glaciecola nitratireducens (strain JCM 12485 / KCTC 12276 / FR1064)</name>
    <dbReference type="NCBI Taxonomy" id="1085623"/>
    <lineage>
        <taxon>Bacteria</taxon>
        <taxon>Pseudomonadati</taxon>
        <taxon>Pseudomonadota</taxon>
        <taxon>Gammaproteobacteria</taxon>
        <taxon>Alteromonadales</taxon>
        <taxon>Alteromonadaceae</taxon>
        <taxon>Brumicola</taxon>
    </lineage>
</organism>